<evidence type="ECO:0000256" key="5">
    <source>
        <dbReference type="ARBA" id="ARBA00022801"/>
    </source>
</evidence>
<evidence type="ECO:0000256" key="1">
    <source>
        <dbReference type="ARBA" id="ARBA00001231"/>
    </source>
</evidence>
<name>A0ABN7AF38_9HEMI</name>
<keyword evidence="7" id="KW-0326">Glycosidase</keyword>
<dbReference type="EC" id="3.2.1.52" evidence="3"/>
<feature type="signal peptide" evidence="8">
    <location>
        <begin position="1"/>
        <end position="18"/>
    </location>
</feature>
<evidence type="ECO:0000259" key="9">
    <source>
        <dbReference type="Pfam" id="PF00728"/>
    </source>
</evidence>
<evidence type="ECO:0000259" key="10">
    <source>
        <dbReference type="Pfam" id="PF14845"/>
    </source>
</evidence>
<evidence type="ECO:0000256" key="7">
    <source>
        <dbReference type="ARBA" id="ARBA00023295"/>
    </source>
</evidence>
<evidence type="ECO:0000256" key="6">
    <source>
        <dbReference type="ARBA" id="ARBA00023180"/>
    </source>
</evidence>
<dbReference type="Pfam" id="PF00728">
    <property type="entry name" value="Glyco_hydro_20"/>
    <property type="match status" value="1"/>
</dbReference>
<dbReference type="Pfam" id="PF14845">
    <property type="entry name" value="Glycohydro_20b2"/>
    <property type="match status" value="1"/>
</dbReference>
<organism evidence="11 12">
    <name type="scientific">Nesidiocoris tenuis</name>
    <dbReference type="NCBI Taxonomy" id="355587"/>
    <lineage>
        <taxon>Eukaryota</taxon>
        <taxon>Metazoa</taxon>
        <taxon>Ecdysozoa</taxon>
        <taxon>Arthropoda</taxon>
        <taxon>Hexapoda</taxon>
        <taxon>Insecta</taxon>
        <taxon>Pterygota</taxon>
        <taxon>Neoptera</taxon>
        <taxon>Paraneoptera</taxon>
        <taxon>Hemiptera</taxon>
        <taxon>Heteroptera</taxon>
        <taxon>Panheteroptera</taxon>
        <taxon>Cimicomorpha</taxon>
        <taxon>Miridae</taxon>
        <taxon>Dicyphina</taxon>
        <taxon>Nesidiocoris</taxon>
    </lineage>
</organism>
<protein>
    <recommendedName>
        <fullName evidence="3">beta-N-acetylhexosaminidase</fullName>
        <ecNumber evidence="3">3.2.1.52</ecNumber>
    </recommendedName>
</protein>
<proteinExistence type="inferred from homology"/>
<dbReference type="InterPro" id="IPR029018">
    <property type="entry name" value="Hex-like_dom2"/>
</dbReference>
<sequence length="609" mass="68571">MISAVVFLTALALRGSVGEDAQPQENVSHLSWTWECKNDTCTKLLHDDLSGEPRKSFDVCRLTCAPGVLWPKPTGKESISKTIIPINVNAVFVKTKFPNGDSNANSLLKGLVEQAGKRFINKLSAKVKKGAVRVLGRNPSVTLEIKDPSVVTFEQHAKESYTIDVTSNPGEVNVKISAETFLGARHGLETFSQLIIYDTVSQALVMPSDVKIVDDPKYTYRGILLDTARNFISVNAIKKVIEAMAMNKLNTFHWHITDSHSFPFQSKSYPQLTKLGAYTPKKVYTEDDIIDLVEFARIRGVRILPEFDAPAHVGEGWQWAGDATVCFNKQPWTQYCVEPPCGQLNPTSEKMYSILGGIYKDMEALFDSDLFHMGGDEVNINCWNTTDIVVEAMKERGLGRTDDDFHQLWADFQARATKIHEEMAGKSKKLVLWTSTLTETGKVDKYLDNKKYIIQIWTLGRDKVIAELVNKGFEVIFSNYDALYFDCGFGAWVGTGNNWCSPYIPWQKVYNNDPEKLLEAQGVNGTEAKKLILGSEATLWTEQADDQSVENRLWPRAAAMAEQLWSNGGKWEDAEHRFLFHRQRMVENGLNPDTLQPEWCLQNPGNCYL</sequence>
<reference evidence="11 12" key="1">
    <citation type="submission" date="2023-09" db="EMBL/GenBank/DDBJ databases">
        <title>Nesidiocoris tenuis whole genome shotgun sequence.</title>
        <authorList>
            <person name="Shibata T."/>
            <person name="Shimoda M."/>
            <person name="Kobayashi T."/>
            <person name="Uehara T."/>
        </authorList>
    </citation>
    <scope>NUCLEOTIDE SEQUENCE [LARGE SCALE GENOMIC DNA]</scope>
    <source>
        <strain evidence="11 12">Japan</strain>
    </source>
</reference>
<dbReference type="Proteomes" id="UP001307889">
    <property type="component" value="Chromosome 2"/>
</dbReference>
<feature type="domain" description="Beta-hexosaminidase eukaryotic type N-terminal" evidence="10">
    <location>
        <begin position="69"/>
        <end position="194"/>
    </location>
</feature>
<evidence type="ECO:0000256" key="2">
    <source>
        <dbReference type="ARBA" id="ARBA00006285"/>
    </source>
</evidence>
<dbReference type="Gene3D" id="3.20.20.80">
    <property type="entry name" value="Glycosidases"/>
    <property type="match status" value="1"/>
</dbReference>
<evidence type="ECO:0000256" key="8">
    <source>
        <dbReference type="SAM" id="SignalP"/>
    </source>
</evidence>
<dbReference type="SUPFAM" id="SSF51445">
    <property type="entry name" value="(Trans)glycosidases"/>
    <property type="match status" value="1"/>
</dbReference>
<dbReference type="Gene3D" id="3.30.379.10">
    <property type="entry name" value="Chitobiase/beta-hexosaminidase domain 2-like"/>
    <property type="match status" value="1"/>
</dbReference>
<comment type="catalytic activity">
    <reaction evidence="1">
        <text>Hydrolysis of terminal non-reducing N-acetyl-D-hexosamine residues in N-acetyl-beta-D-hexosaminides.</text>
        <dbReference type="EC" id="3.2.1.52"/>
    </reaction>
</comment>
<keyword evidence="6" id="KW-0325">Glycoprotein</keyword>
<keyword evidence="12" id="KW-1185">Reference proteome</keyword>
<evidence type="ECO:0000256" key="3">
    <source>
        <dbReference type="ARBA" id="ARBA00012663"/>
    </source>
</evidence>
<dbReference type="CDD" id="cd06562">
    <property type="entry name" value="GH20_HexA_HexB-like"/>
    <property type="match status" value="1"/>
</dbReference>
<feature type="domain" description="Glycoside hydrolase family 20 catalytic" evidence="9">
    <location>
        <begin position="218"/>
        <end position="567"/>
    </location>
</feature>
<dbReference type="PRINTS" id="PR00738">
    <property type="entry name" value="GLHYDRLASE20"/>
</dbReference>
<keyword evidence="4 8" id="KW-0732">Signal</keyword>
<evidence type="ECO:0000256" key="4">
    <source>
        <dbReference type="ARBA" id="ARBA00022729"/>
    </source>
</evidence>
<dbReference type="InterPro" id="IPR015883">
    <property type="entry name" value="Glyco_hydro_20_cat"/>
</dbReference>
<evidence type="ECO:0000313" key="12">
    <source>
        <dbReference type="Proteomes" id="UP001307889"/>
    </source>
</evidence>
<feature type="chain" id="PRO_5046105238" description="beta-N-acetylhexosaminidase" evidence="8">
    <location>
        <begin position="19"/>
        <end position="609"/>
    </location>
</feature>
<gene>
    <name evidence="11" type="ORF">NTJ_02796</name>
</gene>
<dbReference type="InterPro" id="IPR029019">
    <property type="entry name" value="HEX_eukaryotic_N"/>
</dbReference>
<dbReference type="InterPro" id="IPR025705">
    <property type="entry name" value="Beta_hexosaminidase_sua/sub"/>
</dbReference>
<accession>A0ABN7AF38</accession>
<comment type="similarity">
    <text evidence="2">Belongs to the glycosyl hydrolase 20 family.</text>
</comment>
<keyword evidence="5" id="KW-0378">Hydrolase</keyword>
<dbReference type="PANTHER" id="PTHR22600:SF26">
    <property type="entry name" value="BETA-N-ACETYLHEXOSAMINIDASE"/>
    <property type="match status" value="1"/>
</dbReference>
<dbReference type="SUPFAM" id="SSF55545">
    <property type="entry name" value="beta-N-acetylhexosaminidase-like domain"/>
    <property type="match status" value="1"/>
</dbReference>
<dbReference type="EMBL" id="AP028910">
    <property type="protein sequence ID" value="BES89989.1"/>
    <property type="molecule type" value="Genomic_DNA"/>
</dbReference>
<dbReference type="PANTHER" id="PTHR22600">
    <property type="entry name" value="BETA-HEXOSAMINIDASE"/>
    <property type="match status" value="1"/>
</dbReference>
<evidence type="ECO:0000313" key="11">
    <source>
        <dbReference type="EMBL" id="BES89989.1"/>
    </source>
</evidence>
<dbReference type="InterPro" id="IPR017853">
    <property type="entry name" value="GH"/>
</dbReference>